<dbReference type="EMBL" id="JABVED010000005">
    <property type="protein sequence ID" value="MBC6447722.1"/>
    <property type="molecule type" value="Genomic_DNA"/>
</dbReference>
<dbReference type="Proteomes" id="UP000734823">
    <property type="component" value="Unassembled WGS sequence"/>
</dbReference>
<evidence type="ECO:0000313" key="1">
    <source>
        <dbReference type="EMBL" id="MBC6447722.1"/>
    </source>
</evidence>
<proteinExistence type="predicted"/>
<keyword evidence="2" id="KW-1185">Reference proteome</keyword>
<keyword evidence="1" id="KW-0418">Kinase</keyword>
<organism evidence="1 2">
    <name type="scientific">Actinokineospora xionganensis</name>
    <dbReference type="NCBI Taxonomy" id="2684470"/>
    <lineage>
        <taxon>Bacteria</taxon>
        <taxon>Bacillati</taxon>
        <taxon>Actinomycetota</taxon>
        <taxon>Actinomycetes</taxon>
        <taxon>Pseudonocardiales</taxon>
        <taxon>Pseudonocardiaceae</taxon>
        <taxon>Actinokineospora</taxon>
    </lineage>
</organism>
<name>A0ABR7L4V6_9PSEU</name>
<dbReference type="InterPro" id="IPR027417">
    <property type="entry name" value="P-loop_NTPase"/>
</dbReference>
<dbReference type="Gene3D" id="3.40.50.300">
    <property type="entry name" value="P-loop containing nucleotide triphosphate hydrolases"/>
    <property type="match status" value="1"/>
</dbReference>
<evidence type="ECO:0000313" key="2">
    <source>
        <dbReference type="Proteomes" id="UP000734823"/>
    </source>
</evidence>
<reference evidence="1 2" key="1">
    <citation type="submission" date="2020-06" db="EMBL/GenBank/DDBJ databases">
        <title>Actinokineospora xiongansis sp. nov., isolated from soil of Baiyangdian.</title>
        <authorList>
            <person name="Zhang X."/>
        </authorList>
    </citation>
    <scope>NUCLEOTIDE SEQUENCE [LARGE SCALE GENOMIC DNA]</scope>
    <source>
        <strain evidence="1 2">HBU206404</strain>
    </source>
</reference>
<accession>A0ABR7L4V6</accession>
<sequence>MRFRPVSPPTLVDEVSALVADRPDLTRVIIDGAPPTRPDVLADDLGERLRLLGRPVLRISAADFLRAASLRFERGRTDPDARYDDWLDAGALRREVLDPMGPDGSRRVLPRLWNAETDRAARADYVDHRDGVVLVDGELLLGRGLPHDYSVHLWLSTPALARKLPESEHWALSAFARYDAEVRPLYVADTGVRADDPLRLAVLDDAPV</sequence>
<dbReference type="GO" id="GO:0016301">
    <property type="term" value="F:kinase activity"/>
    <property type="evidence" value="ECO:0007669"/>
    <property type="project" value="UniProtKB-KW"/>
</dbReference>
<keyword evidence="1" id="KW-0808">Transferase</keyword>
<comment type="caution">
    <text evidence="1">The sequence shown here is derived from an EMBL/GenBank/DDBJ whole genome shotgun (WGS) entry which is preliminary data.</text>
</comment>
<protein>
    <submittedName>
        <fullName evidence="1">Uridine kinase</fullName>
    </submittedName>
</protein>
<gene>
    <name evidence="1" type="ORF">GPZ80_11110</name>
</gene>